<organism evidence="12 13">
    <name type="scientific">Schumannella soli</name>
    <dbReference type="NCBI Taxonomy" id="2590779"/>
    <lineage>
        <taxon>Bacteria</taxon>
        <taxon>Bacillati</taxon>
        <taxon>Actinomycetota</taxon>
        <taxon>Actinomycetes</taxon>
        <taxon>Micrococcales</taxon>
        <taxon>Microbacteriaceae</taxon>
        <taxon>Schumannella</taxon>
    </lineage>
</organism>
<evidence type="ECO:0000256" key="10">
    <source>
        <dbReference type="SAM" id="MobiDB-lite"/>
    </source>
</evidence>
<dbReference type="PRINTS" id="PR00990">
    <property type="entry name" value="RIBOKINASE"/>
</dbReference>
<keyword evidence="4 9" id="KW-0418">Kinase</keyword>
<dbReference type="InterPro" id="IPR011877">
    <property type="entry name" value="Ribokinase"/>
</dbReference>
<evidence type="ECO:0000256" key="1">
    <source>
        <dbReference type="ARBA" id="ARBA00022679"/>
    </source>
</evidence>
<keyword evidence="13" id="KW-1185">Reference proteome</keyword>
<keyword evidence="3 9" id="KW-0547">Nucleotide-binding</keyword>
<comment type="subcellular location">
    <subcellularLocation>
        <location evidence="9">Cytoplasm</location>
    </subcellularLocation>
</comment>
<dbReference type="GO" id="GO:0004747">
    <property type="term" value="F:ribokinase activity"/>
    <property type="evidence" value="ECO:0007669"/>
    <property type="project" value="UniProtKB-UniRule"/>
</dbReference>
<keyword evidence="6 9" id="KW-0460">Magnesium</keyword>
<keyword evidence="7 9" id="KW-0630">Potassium</keyword>
<proteinExistence type="inferred from homology"/>
<accession>A0A506Y733</accession>
<comment type="caution">
    <text evidence="12">The sequence shown here is derived from an EMBL/GenBank/DDBJ whole genome shotgun (WGS) entry which is preliminary data.</text>
</comment>
<feature type="domain" description="Carbohydrate kinase PfkB" evidence="11">
    <location>
        <begin position="29"/>
        <end position="331"/>
    </location>
</feature>
<dbReference type="EMBL" id="VHQG01000001">
    <property type="protein sequence ID" value="TPW77663.1"/>
    <property type="molecule type" value="Genomic_DNA"/>
</dbReference>
<dbReference type="GO" id="GO:0005829">
    <property type="term" value="C:cytosol"/>
    <property type="evidence" value="ECO:0007669"/>
    <property type="project" value="TreeGrafter"/>
</dbReference>
<evidence type="ECO:0000259" key="11">
    <source>
        <dbReference type="Pfam" id="PF00294"/>
    </source>
</evidence>
<feature type="binding site" evidence="9">
    <location>
        <position position="164"/>
    </location>
    <ligand>
        <name>substrate</name>
    </ligand>
</feature>
<dbReference type="AlphaFoldDB" id="A0A506Y733"/>
<protein>
    <recommendedName>
        <fullName evidence="9">Ribokinase</fullName>
        <shortName evidence="9">RK</shortName>
        <ecNumber evidence="9">2.7.1.15</ecNumber>
    </recommendedName>
</protein>
<keyword evidence="8 9" id="KW-0119">Carbohydrate metabolism</keyword>
<keyword evidence="5 9" id="KW-0067">ATP-binding</keyword>
<gene>
    <name evidence="9" type="primary">rbsK</name>
    <name evidence="12" type="ORF">FJ657_03115</name>
</gene>
<dbReference type="SUPFAM" id="SSF53613">
    <property type="entry name" value="Ribokinase-like"/>
    <property type="match status" value="1"/>
</dbReference>
<feature type="binding site" evidence="9">
    <location>
        <begin position="37"/>
        <end position="39"/>
    </location>
    <ligand>
        <name>substrate</name>
    </ligand>
</feature>
<feature type="binding site" evidence="9">
    <location>
        <position position="207"/>
    </location>
    <ligand>
        <name>ATP</name>
        <dbReference type="ChEBI" id="CHEBI:30616"/>
    </ligand>
</feature>
<evidence type="ECO:0000256" key="6">
    <source>
        <dbReference type="ARBA" id="ARBA00022842"/>
    </source>
</evidence>
<evidence type="ECO:0000256" key="5">
    <source>
        <dbReference type="ARBA" id="ARBA00022840"/>
    </source>
</evidence>
<feature type="binding site" evidence="9">
    <location>
        <position position="278"/>
    </location>
    <ligand>
        <name>substrate</name>
    </ligand>
</feature>
<comment type="catalytic activity">
    <reaction evidence="9">
        <text>D-ribose + ATP = D-ribose 5-phosphate + ADP + H(+)</text>
        <dbReference type="Rhea" id="RHEA:13697"/>
        <dbReference type="ChEBI" id="CHEBI:15378"/>
        <dbReference type="ChEBI" id="CHEBI:30616"/>
        <dbReference type="ChEBI" id="CHEBI:47013"/>
        <dbReference type="ChEBI" id="CHEBI:78346"/>
        <dbReference type="ChEBI" id="CHEBI:456216"/>
        <dbReference type="EC" id="2.7.1.15"/>
    </reaction>
</comment>
<dbReference type="Proteomes" id="UP000316252">
    <property type="component" value="Unassembled WGS sequence"/>
</dbReference>
<dbReference type="GO" id="GO:0005524">
    <property type="term" value="F:ATP binding"/>
    <property type="evidence" value="ECO:0007669"/>
    <property type="project" value="UniProtKB-UniRule"/>
</dbReference>
<keyword evidence="2 9" id="KW-0479">Metal-binding</keyword>
<comment type="pathway">
    <text evidence="9">Carbohydrate metabolism; D-ribose degradation; D-ribose 5-phosphate from beta-D-ribopyranose: step 2/2.</text>
</comment>
<comment type="cofactor">
    <cofactor evidence="9">
        <name>Mg(2+)</name>
        <dbReference type="ChEBI" id="CHEBI:18420"/>
    </cofactor>
    <text evidence="9">Requires a divalent cation, most likely magnesium in vivo, as an electrophilic catalyst to aid phosphoryl group transfer. It is the chelate of the metal and the nucleotide that is the actual substrate.</text>
</comment>
<dbReference type="GO" id="GO:0046872">
    <property type="term" value="F:metal ion binding"/>
    <property type="evidence" value="ECO:0007669"/>
    <property type="project" value="UniProtKB-KW"/>
</dbReference>
<dbReference type="InterPro" id="IPR011611">
    <property type="entry name" value="PfkB_dom"/>
</dbReference>
<evidence type="ECO:0000256" key="8">
    <source>
        <dbReference type="ARBA" id="ARBA00023277"/>
    </source>
</evidence>
<comment type="subunit">
    <text evidence="9">Homodimer.</text>
</comment>
<dbReference type="Pfam" id="PF00294">
    <property type="entry name" value="PfkB"/>
    <property type="match status" value="1"/>
</dbReference>
<dbReference type="EC" id="2.7.1.15" evidence="9"/>
<comment type="caution">
    <text evidence="9">Lacks conserved residue(s) required for the propagation of feature annotation.</text>
</comment>
<dbReference type="GO" id="GO:0019303">
    <property type="term" value="P:D-ribose catabolic process"/>
    <property type="evidence" value="ECO:0007669"/>
    <property type="project" value="UniProtKB-UniRule"/>
</dbReference>
<reference evidence="12 13" key="1">
    <citation type="submission" date="2019-06" db="EMBL/GenBank/DDBJ databases">
        <authorList>
            <person name="Li F."/>
        </authorList>
    </citation>
    <scope>NUCLEOTIDE SEQUENCE [LARGE SCALE GENOMIC DNA]</scope>
    <source>
        <strain evidence="12 13">10F1D-1</strain>
    </source>
</reference>
<dbReference type="UniPathway" id="UPA00916">
    <property type="reaction ID" value="UER00889"/>
</dbReference>
<evidence type="ECO:0000313" key="12">
    <source>
        <dbReference type="EMBL" id="TPW77663.1"/>
    </source>
</evidence>
<sequence length="344" mass="33875">MTDAVAAQPAAAAQPGAEPSATAASGPLDVLVVGSVNLDTGFVLDRLPRDGETIESRDVRRSGGGKGANQALAAAQLGARTALLAAVGSDADTALADLVDAGVDLATLVRIPDALTGTAVLLVTPGDNAIVIAPGANALLSADHVRALDEPAAAAPRVVALQHEVPDAVVEAAVDRWAGRSLVVLNPSPWRPVTAELLARVDVLVVNQGELGELLGAPGTVELADRAAVEAALATAELSSRAVVVTLGSDGVLLRAGGETVHLPAFEVDAVDTVGAGDAFLGVLAAGLASASAAPDRGAASLDLAALTAAARRATAAAALAVTVRGARNPSLAPSAVDALLSDV</sequence>
<evidence type="ECO:0000256" key="2">
    <source>
        <dbReference type="ARBA" id="ARBA00022723"/>
    </source>
</evidence>
<keyword evidence="1 9" id="KW-0808">Transferase</keyword>
<evidence type="ECO:0000256" key="4">
    <source>
        <dbReference type="ARBA" id="ARBA00022777"/>
    </source>
</evidence>
<dbReference type="PANTHER" id="PTHR10584:SF166">
    <property type="entry name" value="RIBOKINASE"/>
    <property type="match status" value="1"/>
</dbReference>
<feature type="binding site" evidence="9">
    <location>
        <begin position="277"/>
        <end position="278"/>
    </location>
    <ligand>
        <name>ATP</name>
        <dbReference type="ChEBI" id="CHEBI:30616"/>
    </ligand>
</feature>
<feature type="binding site" evidence="9">
    <location>
        <position position="272"/>
    </location>
    <ligand>
        <name>K(+)</name>
        <dbReference type="ChEBI" id="CHEBI:29103"/>
    </ligand>
</feature>
<feature type="binding site" evidence="9">
    <location>
        <begin position="65"/>
        <end position="69"/>
    </location>
    <ligand>
        <name>substrate</name>
    </ligand>
</feature>
<comment type="activity regulation">
    <text evidence="9">Activated by a monovalent cation that binds near, but not in, the active site. The most likely occupant of the site in vivo is potassium. Ion binding induces a conformational change that may alter substrate affinity.</text>
</comment>
<evidence type="ECO:0000256" key="3">
    <source>
        <dbReference type="ARBA" id="ARBA00022741"/>
    </source>
</evidence>
<evidence type="ECO:0000256" key="7">
    <source>
        <dbReference type="ARBA" id="ARBA00022958"/>
    </source>
</evidence>
<feature type="binding site" evidence="9">
    <location>
        <position position="326"/>
    </location>
    <ligand>
        <name>K(+)</name>
        <dbReference type="ChEBI" id="CHEBI:29103"/>
    </ligand>
</feature>
<keyword evidence="9" id="KW-0963">Cytoplasm</keyword>
<name>A0A506Y733_9MICO</name>
<feature type="binding site" evidence="9">
    <location>
        <position position="274"/>
    </location>
    <ligand>
        <name>K(+)</name>
        <dbReference type="ChEBI" id="CHEBI:29103"/>
    </ligand>
</feature>
<feature type="region of interest" description="Disordered" evidence="10">
    <location>
        <begin position="1"/>
        <end position="24"/>
    </location>
</feature>
<evidence type="ECO:0000256" key="9">
    <source>
        <dbReference type="HAMAP-Rule" id="MF_01987"/>
    </source>
</evidence>
<comment type="function">
    <text evidence="9">Catalyzes the phosphorylation of ribose at O-5 in a reaction requiring ATP and magnesium. The resulting D-ribose-5-phosphate can then be used either for sythesis of nucleotides, histidine, and tryptophan, or as a component of the pentose phosphate pathway.</text>
</comment>
<comment type="similarity">
    <text evidence="9">Belongs to the carbohydrate kinase PfkB family. Ribokinase subfamily.</text>
</comment>
<feature type="binding site" evidence="9">
    <location>
        <position position="324"/>
    </location>
    <ligand>
        <name>K(+)</name>
        <dbReference type="ChEBI" id="CHEBI:29103"/>
    </ligand>
</feature>
<dbReference type="RefSeq" id="WP_141162191.1">
    <property type="nucleotide sequence ID" value="NZ_VHQG01000001.1"/>
</dbReference>
<evidence type="ECO:0000313" key="13">
    <source>
        <dbReference type="Proteomes" id="UP000316252"/>
    </source>
</evidence>
<feature type="active site" description="Proton acceptor" evidence="9">
    <location>
        <position position="278"/>
    </location>
</feature>
<feature type="binding site" evidence="9">
    <location>
        <position position="321"/>
    </location>
    <ligand>
        <name>K(+)</name>
        <dbReference type="ChEBI" id="CHEBI:29103"/>
    </ligand>
</feature>
<dbReference type="Gene3D" id="3.40.1190.20">
    <property type="match status" value="1"/>
</dbReference>
<feature type="binding site" evidence="9">
    <location>
        <begin position="246"/>
        <end position="251"/>
    </location>
    <ligand>
        <name>ATP</name>
        <dbReference type="ChEBI" id="CHEBI:30616"/>
    </ligand>
</feature>
<dbReference type="InterPro" id="IPR029056">
    <property type="entry name" value="Ribokinase-like"/>
</dbReference>
<dbReference type="InterPro" id="IPR002139">
    <property type="entry name" value="Ribo/fructo_kinase"/>
</dbReference>
<dbReference type="PANTHER" id="PTHR10584">
    <property type="entry name" value="SUGAR KINASE"/>
    <property type="match status" value="1"/>
</dbReference>
<dbReference type="HAMAP" id="MF_01987">
    <property type="entry name" value="Ribokinase"/>
    <property type="match status" value="1"/>
</dbReference>
<dbReference type="OrthoDB" id="9775849at2"/>